<reference evidence="1 2" key="1">
    <citation type="submission" date="2021-03" db="EMBL/GenBank/DDBJ databases">
        <title>Enterococcal diversity collection.</title>
        <authorList>
            <person name="Gilmore M.S."/>
            <person name="Schwartzman J."/>
            <person name="Van Tyne D."/>
            <person name="Martin M."/>
            <person name="Earl A.M."/>
            <person name="Manson A.L."/>
            <person name="Straub T."/>
            <person name="Salamzade R."/>
            <person name="Saavedra J."/>
            <person name="Lebreton F."/>
            <person name="Prichula J."/>
            <person name="Schaufler K."/>
            <person name="Gaca A."/>
            <person name="Sgardioli B."/>
            <person name="Wagenaar J."/>
            <person name="Strong T."/>
        </authorList>
    </citation>
    <scope>NUCLEOTIDE SEQUENCE [LARGE SCALE GENOMIC DNA]</scope>
    <source>
        <strain evidence="1 2">MSG2901</strain>
    </source>
</reference>
<protein>
    <recommendedName>
        <fullName evidence="3">Mga helix-turn-helix domain-containing protein</fullName>
    </recommendedName>
</protein>
<gene>
    <name evidence="1" type="ORF">JZO71_07080</name>
</gene>
<dbReference type="EMBL" id="JAFLWI010000008">
    <property type="protein sequence ID" value="MBO0482076.1"/>
    <property type="molecule type" value="Genomic_DNA"/>
</dbReference>
<organism evidence="1 2">
    <name type="scientific">Candidatus Enterococcus courvalinii</name>
    <dbReference type="NCBI Taxonomy" id="2815329"/>
    <lineage>
        <taxon>Bacteria</taxon>
        <taxon>Bacillati</taxon>
        <taxon>Bacillota</taxon>
        <taxon>Bacilli</taxon>
        <taxon>Lactobacillales</taxon>
        <taxon>Enterococcaceae</taxon>
        <taxon>Enterococcus</taxon>
    </lineage>
</organism>
<comment type="caution">
    <text evidence="1">The sequence shown here is derived from an EMBL/GenBank/DDBJ whole genome shotgun (WGS) entry which is preliminary data.</text>
</comment>
<proteinExistence type="predicted"/>
<dbReference type="Proteomes" id="UP000664832">
    <property type="component" value="Unassembled WGS sequence"/>
</dbReference>
<evidence type="ECO:0000313" key="1">
    <source>
        <dbReference type="EMBL" id="MBO0482076.1"/>
    </source>
</evidence>
<accession>A0ABS3I080</accession>
<name>A0ABS3I080_9ENTE</name>
<dbReference type="RefSeq" id="WP_206898829.1">
    <property type="nucleotide sequence ID" value="NZ_JAFLWI010000008.1"/>
</dbReference>
<evidence type="ECO:0008006" key="3">
    <source>
        <dbReference type="Google" id="ProtNLM"/>
    </source>
</evidence>
<sequence>MIDRLIENFLKENIAIVFAYSKQHFSLSRLKFQLLISIERMKRKHEIQTEELVNEFSFLMVEASLCEEFKTVFGLELTSHVLQQLFQEYFYPFYPSRVKQGYEELSPLKIKNKIEEIIDELSKVYHVECDYRDKIVRDIYWTTFQICGPTYILHDKKKEFFEGILADSPDLAQFLHQKFQRIFSEVDIFNQRKVDEMVHQAIFELMTSWASLRLGVRQSTITVTAALMLDTTYEHMKMVKEEIEFYFRHKIKIDIIDPYVKLDRENFSKYDCLLTDTYTNNTYPIPTIGISNYLNDDTISKLLDFVYLKREESKEIFAKSHLNSIGLLKE</sequence>
<evidence type="ECO:0000313" key="2">
    <source>
        <dbReference type="Proteomes" id="UP000664832"/>
    </source>
</evidence>
<keyword evidence="2" id="KW-1185">Reference proteome</keyword>